<sequence length="106" mass="12377">MSLIHILVIEDNDHNTHLKLKDFFSKDMIDFVRISNDAYILQHVNYELKTFINDVDDLVGNDSHVFIAPLMFDGEDWEIKGANQNGVADHLINMKKQLLKYMKDNQ</sequence>
<organism evidence="1 2">
    <name type="scientific">Acinetobacter johnsonii</name>
    <dbReference type="NCBI Taxonomy" id="40214"/>
    <lineage>
        <taxon>Bacteria</taxon>
        <taxon>Pseudomonadati</taxon>
        <taxon>Pseudomonadota</taxon>
        <taxon>Gammaproteobacteria</taxon>
        <taxon>Moraxellales</taxon>
        <taxon>Moraxellaceae</taxon>
        <taxon>Acinetobacter</taxon>
    </lineage>
</organism>
<evidence type="ECO:0000313" key="1">
    <source>
        <dbReference type="EMBL" id="MDH0657229.1"/>
    </source>
</evidence>
<gene>
    <name evidence="1" type="ORF">N5D11_14090</name>
</gene>
<protein>
    <submittedName>
        <fullName evidence="1">Uncharacterized protein</fullName>
    </submittedName>
</protein>
<proteinExistence type="predicted"/>
<dbReference type="AlphaFoldDB" id="A0AA42IGJ4"/>
<reference evidence="1" key="1">
    <citation type="submission" date="2022-09" db="EMBL/GenBank/DDBJ databases">
        <title>Intensive care unit water sources are persistently colonized with multi-drug resistant bacteria and are the site of extensive horizontal gene transfer of antibiotic resistance genes.</title>
        <authorList>
            <person name="Diorio-Toth L."/>
        </authorList>
    </citation>
    <scope>NUCLEOTIDE SEQUENCE</scope>
    <source>
        <strain evidence="1">GD03851</strain>
    </source>
</reference>
<dbReference type="EMBL" id="JAOCDR010000045">
    <property type="protein sequence ID" value="MDH0657229.1"/>
    <property type="molecule type" value="Genomic_DNA"/>
</dbReference>
<comment type="caution">
    <text evidence="1">The sequence shown here is derived from an EMBL/GenBank/DDBJ whole genome shotgun (WGS) entry which is preliminary data.</text>
</comment>
<name>A0AA42IGJ4_ACIJO</name>
<accession>A0AA42IGJ4</accession>
<dbReference type="Proteomes" id="UP001161099">
    <property type="component" value="Unassembled WGS sequence"/>
</dbReference>
<dbReference type="RefSeq" id="WP_119064325.1">
    <property type="nucleotide sequence ID" value="NZ_JAOCDR010000045.1"/>
</dbReference>
<evidence type="ECO:0000313" key="2">
    <source>
        <dbReference type="Proteomes" id="UP001161099"/>
    </source>
</evidence>